<organism evidence="2 3">
    <name type="scientific">Longispora fulva</name>
    <dbReference type="NCBI Taxonomy" id="619741"/>
    <lineage>
        <taxon>Bacteria</taxon>
        <taxon>Bacillati</taxon>
        <taxon>Actinomycetota</taxon>
        <taxon>Actinomycetes</taxon>
        <taxon>Micromonosporales</taxon>
        <taxon>Micromonosporaceae</taxon>
        <taxon>Longispora</taxon>
    </lineage>
</organism>
<reference evidence="2" key="1">
    <citation type="submission" date="2020-11" db="EMBL/GenBank/DDBJ databases">
        <title>Sequencing the genomes of 1000 actinobacteria strains.</title>
        <authorList>
            <person name="Klenk H.-P."/>
        </authorList>
    </citation>
    <scope>NUCLEOTIDE SEQUENCE</scope>
    <source>
        <strain evidence="2">DSM 45356</strain>
    </source>
</reference>
<gene>
    <name evidence="2" type="ORF">IW245_001138</name>
</gene>
<sequence length="289" mass="30150">MRIGQFRNDAARTKFITAYDRVFTAVWPLPRWAVDVPTAFGTTRVYRGGPSEGPPVVLLPGAGGNALSWYGYAAALAAHHPVIVVDPVGEPGASVQTAPVADGPDAGRWLDQLLAGLDVTDAHVVGCSYGGWTALHAVLAAPGRVARLTLVEPAGFAEVGARFIGWIIAGGLAGLAPRALRPRLARLVGNSTILETELMSLALPSAGFRRKLPPATVFTDEELRAVGVPVSVLLGARSTLHRSAQVAARLADVAPGIRVEVVPGAGHALQLDRSELVIDRILGNVAAGR</sequence>
<feature type="domain" description="AB hydrolase-1" evidence="1">
    <location>
        <begin position="54"/>
        <end position="191"/>
    </location>
</feature>
<name>A0A8J7KGG8_9ACTN</name>
<dbReference type="InterPro" id="IPR000073">
    <property type="entry name" value="AB_hydrolase_1"/>
</dbReference>
<dbReference type="EMBL" id="JADOUF010000001">
    <property type="protein sequence ID" value="MBG6134944.1"/>
    <property type="molecule type" value="Genomic_DNA"/>
</dbReference>
<dbReference type="Pfam" id="PF00561">
    <property type="entry name" value="Abhydrolase_1"/>
    <property type="match status" value="1"/>
</dbReference>
<dbReference type="RefSeq" id="WP_197002122.1">
    <property type="nucleotide sequence ID" value="NZ_BONS01000004.1"/>
</dbReference>
<evidence type="ECO:0000313" key="2">
    <source>
        <dbReference type="EMBL" id="MBG6134944.1"/>
    </source>
</evidence>
<dbReference type="AlphaFoldDB" id="A0A8J7KGG8"/>
<comment type="caution">
    <text evidence="2">The sequence shown here is derived from an EMBL/GenBank/DDBJ whole genome shotgun (WGS) entry which is preliminary data.</text>
</comment>
<dbReference type="Proteomes" id="UP000622552">
    <property type="component" value="Unassembled WGS sequence"/>
</dbReference>
<protein>
    <submittedName>
        <fullName evidence="2">Pimeloyl-ACP methyl ester carboxylesterase</fullName>
    </submittedName>
</protein>
<keyword evidence="3" id="KW-1185">Reference proteome</keyword>
<dbReference type="Gene3D" id="3.40.50.1820">
    <property type="entry name" value="alpha/beta hydrolase"/>
    <property type="match status" value="1"/>
</dbReference>
<accession>A0A8J7KGG8</accession>
<dbReference type="PANTHER" id="PTHR43798">
    <property type="entry name" value="MONOACYLGLYCEROL LIPASE"/>
    <property type="match status" value="1"/>
</dbReference>
<proteinExistence type="predicted"/>
<evidence type="ECO:0000313" key="3">
    <source>
        <dbReference type="Proteomes" id="UP000622552"/>
    </source>
</evidence>
<dbReference type="InterPro" id="IPR029058">
    <property type="entry name" value="AB_hydrolase_fold"/>
</dbReference>
<dbReference type="GO" id="GO:0003824">
    <property type="term" value="F:catalytic activity"/>
    <property type="evidence" value="ECO:0007669"/>
    <property type="project" value="UniProtKB-ARBA"/>
</dbReference>
<evidence type="ECO:0000259" key="1">
    <source>
        <dbReference type="Pfam" id="PF00561"/>
    </source>
</evidence>
<dbReference type="GO" id="GO:0016020">
    <property type="term" value="C:membrane"/>
    <property type="evidence" value="ECO:0007669"/>
    <property type="project" value="TreeGrafter"/>
</dbReference>
<dbReference type="SUPFAM" id="SSF53474">
    <property type="entry name" value="alpha/beta-Hydrolases"/>
    <property type="match status" value="1"/>
</dbReference>
<dbReference type="InterPro" id="IPR050266">
    <property type="entry name" value="AB_hydrolase_sf"/>
</dbReference>
<dbReference type="PANTHER" id="PTHR43798:SF33">
    <property type="entry name" value="HYDROLASE, PUTATIVE (AFU_ORTHOLOGUE AFUA_2G14860)-RELATED"/>
    <property type="match status" value="1"/>
</dbReference>